<keyword evidence="7" id="KW-0732">Signal</keyword>
<dbReference type="InterPro" id="IPR027461">
    <property type="entry name" value="Carboxypeptidase_A_C_sf"/>
</dbReference>
<dbReference type="RefSeq" id="WP_189767580.1">
    <property type="nucleotide sequence ID" value="NZ_BNCK01000002.1"/>
</dbReference>
<feature type="domain" description="LD-carboxypeptidase N-terminal" evidence="8">
    <location>
        <begin position="50"/>
        <end position="167"/>
    </location>
</feature>
<keyword evidence="2" id="KW-0121">Carboxypeptidase</keyword>
<keyword evidence="5" id="KW-0720">Serine protease</keyword>
<dbReference type="PANTHER" id="PTHR30237:SF2">
    <property type="entry name" value="MUREIN TETRAPEPTIDE CARBOXYPEPTIDASE"/>
    <property type="match status" value="1"/>
</dbReference>
<keyword evidence="11" id="KW-1185">Reference proteome</keyword>
<feature type="signal peptide" evidence="7">
    <location>
        <begin position="1"/>
        <end position="27"/>
    </location>
</feature>
<dbReference type="SUPFAM" id="SSF141986">
    <property type="entry name" value="LD-carboxypeptidase A C-terminal domain-like"/>
    <property type="match status" value="1"/>
</dbReference>
<protein>
    <submittedName>
        <fullName evidence="10">Peptidase S66</fullName>
    </submittedName>
</protein>
<accession>A0A919BCX7</accession>
<comment type="caution">
    <text evidence="10">The sequence shown here is derived from an EMBL/GenBank/DDBJ whole genome shotgun (WGS) entry which is preliminary data.</text>
</comment>
<evidence type="ECO:0000313" key="10">
    <source>
        <dbReference type="EMBL" id="GHF83359.1"/>
    </source>
</evidence>
<feature type="active site" description="Nucleophile" evidence="6">
    <location>
        <position position="147"/>
    </location>
</feature>
<evidence type="ECO:0000256" key="7">
    <source>
        <dbReference type="SAM" id="SignalP"/>
    </source>
</evidence>
<dbReference type="SUPFAM" id="SSF52317">
    <property type="entry name" value="Class I glutamine amidotransferase-like"/>
    <property type="match status" value="1"/>
</dbReference>
<evidence type="ECO:0000256" key="2">
    <source>
        <dbReference type="ARBA" id="ARBA00022645"/>
    </source>
</evidence>
<dbReference type="Pfam" id="PF02016">
    <property type="entry name" value="Peptidase_S66"/>
    <property type="match status" value="1"/>
</dbReference>
<evidence type="ECO:0000259" key="9">
    <source>
        <dbReference type="Pfam" id="PF17676"/>
    </source>
</evidence>
<dbReference type="PANTHER" id="PTHR30237">
    <property type="entry name" value="MURAMOYLTETRAPEPTIDE CARBOXYPEPTIDASE"/>
    <property type="match status" value="1"/>
</dbReference>
<proteinExistence type="inferred from homology"/>
<feature type="chain" id="PRO_5036930085" evidence="7">
    <location>
        <begin position="28"/>
        <end position="352"/>
    </location>
</feature>
<dbReference type="InterPro" id="IPR003507">
    <property type="entry name" value="S66_fam"/>
</dbReference>
<keyword evidence="4" id="KW-0378">Hydrolase</keyword>
<dbReference type="InterPro" id="IPR040921">
    <property type="entry name" value="Peptidase_S66C"/>
</dbReference>
<dbReference type="InterPro" id="IPR006311">
    <property type="entry name" value="TAT_signal"/>
</dbReference>
<feature type="domain" description="LD-carboxypeptidase C-terminal" evidence="9">
    <location>
        <begin position="223"/>
        <end position="337"/>
    </location>
</feature>
<dbReference type="CDD" id="cd07025">
    <property type="entry name" value="Peptidase_S66"/>
    <property type="match status" value="1"/>
</dbReference>
<evidence type="ECO:0000259" key="8">
    <source>
        <dbReference type="Pfam" id="PF02016"/>
    </source>
</evidence>
<dbReference type="Gene3D" id="3.40.50.10740">
    <property type="entry name" value="Class I glutamine amidotransferase-like"/>
    <property type="match status" value="1"/>
</dbReference>
<evidence type="ECO:0000313" key="11">
    <source>
        <dbReference type="Proteomes" id="UP000623842"/>
    </source>
</evidence>
<keyword evidence="3" id="KW-0645">Protease</keyword>
<evidence type="ECO:0000256" key="4">
    <source>
        <dbReference type="ARBA" id="ARBA00022801"/>
    </source>
</evidence>
<evidence type="ECO:0000256" key="1">
    <source>
        <dbReference type="ARBA" id="ARBA00010233"/>
    </source>
</evidence>
<dbReference type="InterPro" id="IPR040449">
    <property type="entry name" value="Peptidase_S66_N"/>
</dbReference>
<dbReference type="AlphaFoldDB" id="A0A919BCX7"/>
<evidence type="ECO:0000256" key="5">
    <source>
        <dbReference type="ARBA" id="ARBA00022825"/>
    </source>
</evidence>
<evidence type="ECO:0000256" key="3">
    <source>
        <dbReference type="ARBA" id="ARBA00022670"/>
    </source>
</evidence>
<reference evidence="10" key="2">
    <citation type="submission" date="2020-09" db="EMBL/GenBank/DDBJ databases">
        <authorList>
            <person name="Sun Q."/>
            <person name="Kim S."/>
        </authorList>
    </citation>
    <scope>NUCLEOTIDE SEQUENCE</scope>
    <source>
        <strain evidence="10">KCTC 42731</strain>
    </source>
</reference>
<dbReference type="InterPro" id="IPR029062">
    <property type="entry name" value="Class_I_gatase-like"/>
</dbReference>
<dbReference type="PIRSF" id="PIRSF028757">
    <property type="entry name" value="LD-carboxypeptidase"/>
    <property type="match status" value="1"/>
</dbReference>
<dbReference type="Gene3D" id="3.50.30.60">
    <property type="entry name" value="LD-carboxypeptidase A C-terminal domain-like"/>
    <property type="match status" value="1"/>
</dbReference>
<feature type="active site" description="Charge relay system" evidence="6">
    <location>
        <position position="322"/>
    </location>
</feature>
<reference evidence="10" key="1">
    <citation type="journal article" date="2014" name="Int. J. Syst. Evol. Microbiol.">
        <title>Complete genome sequence of Corynebacterium casei LMG S-19264T (=DSM 44701T), isolated from a smear-ripened cheese.</title>
        <authorList>
            <consortium name="US DOE Joint Genome Institute (JGI-PGF)"/>
            <person name="Walter F."/>
            <person name="Albersmeier A."/>
            <person name="Kalinowski J."/>
            <person name="Ruckert C."/>
        </authorList>
    </citation>
    <scope>NUCLEOTIDE SEQUENCE</scope>
    <source>
        <strain evidence="10">KCTC 42731</strain>
    </source>
</reference>
<sequence length="352" mass="38612">MSNRRAFIKALISTAIATSFLPQVVSASETNNTNSNSPIKPKRLKAGDTIGLIAPSSNTWEDEEIYFAIDVLKSFGFKVKKGKYLFERRAYLAGNDKDRAWDINNMFKDKEVDGIFCLRGGYGSPRILPYLDYDAIAANPKAFIGYSDVTALLNAIYARTGLVTFHGPIARQNFSEYTLKSFKEILFSPKANIDLGTPPLFEAREGQADDKNRLTLVAAGQAQGRLIGGNLSLMVKLVGTPFEPDYQGKILFLEDVEEAPYRIDGMLTHLKISGRLNQLAGIVFGKCTDCTAKGDSLSIEEVIKDRLGDLNIPVLKGVMIGHIDDMSTIPVGAMARLDATNKKLVLTETSVT</sequence>
<organism evidence="10 11">
    <name type="scientific">Thalassotalea marina</name>
    <dbReference type="NCBI Taxonomy" id="1673741"/>
    <lineage>
        <taxon>Bacteria</taxon>
        <taxon>Pseudomonadati</taxon>
        <taxon>Pseudomonadota</taxon>
        <taxon>Gammaproteobacteria</taxon>
        <taxon>Alteromonadales</taxon>
        <taxon>Colwelliaceae</taxon>
        <taxon>Thalassotalea</taxon>
    </lineage>
</organism>
<dbReference type="GO" id="GO:0008236">
    <property type="term" value="F:serine-type peptidase activity"/>
    <property type="evidence" value="ECO:0007669"/>
    <property type="project" value="UniProtKB-KW"/>
</dbReference>
<dbReference type="InterPro" id="IPR027478">
    <property type="entry name" value="LdcA_N"/>
</dbReference>
<dbReference type="Pfam" id="PF17676">
    <property type="entry name" value="Peptidase_S66C"/>
    <property type="match status" value="1"/>
</dbReference>
<comment type="similarity">
    <text evidence="1">Belongs to the peptidase S66 family.</text>
</comment>
<feature type="active site" description="Charge relay system" evidence="6">
    <location>
        <position position="254"/>
    </location>
</feature>
<dbReference type="Proteomes" id="UP000623842">
    <property type="component" value="Unassembled WGS sequence"/>
</dbReference>
<dbReference type="EMBL" id="BNCK01000002">
    <property type="protein sequence ID" value="GHF83359.1"/>
    <property type="molecule type" value="Genomic_DNA"/>
</dbReference>
<evidence type="ECO:0000256" key="6">
    <source>
        <dbReference type="PIRSR" id="PIRSR028757-1"/>
    </source>
</evidence>
<name>A0A919BCX7_9GAMM</name>
<gene>
    <name evidence="10" type="ORF">GCM10017161_08320</name>
</gene>
<dbReference type="GO" id="GO:0006508">
    <property type="term" value="P:proteolysis"/>
    <property type="evidence" value="ECO:0007669"/>
    <property type="project" value="UniProtKB-KW"/>
</dbReference>
<dbReference type="PROSITE" id="PS51318">
    <property type="entry name" value="TAT"/>
    <property type="match status" value="1"/>
</dbReference>
<dbReference type="GO" id="GO:0004180">
    <property type="term" value="F:carboxypeptidase activity"/>
    <property type="evidence" value="ECO:0007669"/>
    <property type="project" value="UniProtKB-KW"/>
</dbReference>